<comment type="caution">
    <text evidence="2">The sequence shown here is derived from an EMBL/GenBank/DDBJ whole genome shotgun (WGS) entry which is preliminary data.</text>
</comment>
<dbReference type="SUPFAM" id="SSF53335">
    <property type="entry name" value="S-adenosyl-L-methionine-dependent methyltransferases"/>
    <property type="match status" value="1"/>
</dbReference>
<dbReference type="RefSeq" id="WP_179717087.1">
    <property type="nucleotide sequence ID" value="NZ_BAABFH010000001.1"/>
</dbReference>
<evidence type="ECO:0000259" key="1">
    <source>
        <dbReference type="Pfam" id="PF08241"/>
    </source>
</evidence>
<dbReference type="GO" id="GO:0008757">
    <property type="term" value="F:S-adenosylmethionine-dependent methyltransferase activity"/>
    <property type="evidence" value="ECO:0007669"/>
    <property type="project" value="InterPro"/>
</dbReference>
<dbReference type="InterPro" id="IPR013216">
    <property type="entry name" value="Methyltransf_11"/>
</dbReference>
<protein>
    <submittedName>
        <fullName evidence="2">SAM-dependent methyltransferase</fullName>
    </submittedName>
</protein>
<keyword evidence="2" id="KW-0808">Transferase</keyword>
<accession>A0A853ABL3</accession>
<sequence length="217" mass="23785">MAQQAHAVRVRCHYQRAGVSTPIEMLHRFRALTGTRAAGQVLDIGACAADDVLGYRHVRSLALVGAPRDVRCARTDLGPVEADPARLPFPDDVFDVVVQRFSLCCAADPRAVLLEVGRVLRPAGQLLFLEHTRAPGVVGRAQDGAQEILRGTRRCRLNVEVLLQVQLAGLVVRLADWFWPAEHVRVPLVLGIATHADQPHQREPGWLRAATRWVGGG</sequence>
<feature type="domain" description="Methyltransferase type 11" evidence="1">
    <location>
        <begin position="72"/>
        <end position="128"/>
    </location>
</feature>
<reference evidence="2 3" key="1">
    <citation type="submission" date="2020-07" db="EMBL/GenBank/DDBJ databases">
        <title>Sequencing the genomes of 1000 actinobacteria strains.</title>
        <authorList>
            <person name="Klenk H.-P."/>
        </authorList>
    </citation>
    <scope>NUCLEOTIDE SEQUENCE [LARGE SCALE GENOMIC DNA]</scope>
    <source>
        <strain evidence="2 3">DSM 44065</strain>
    </source>
</reference>
<name>A0A853ABL3_9PSEU</name>
<dbReference type="Pfam" id="PF08241">
    <property type="entry name" value="Methyltransf_11"/>
    <property type="match status" value="1"/>
</dbReference>
<keyword evidence="2" id="KW-0489">Methyltransferase</keyword>
<organism evidence="2 3">
    <name type="scientific">Saccharopolyspora hordei</name>
    <dbReference type="NCBI Taxonomy" id="1838"/>
    <lineage>
        <taxon>Bacteria</taxon>
        <taxon>Bacillati</taxon>
        <taxon>Actinomycetota</taxon>
        <taxon>Actinomycetes</taxon>
        <taxon>Pseudonocardiales</taxon>
        <taxon>Pseudonocardiaceae</taxon>
        <taxon>Saccharopolyspora</taxon>
    </lineage>
</organism>
<keyword evidence="3" id="KW-1185">Reference proteome</keyword>
<dbReference type="Gene3D" id="3.40.50.150">
    <property type="entry name" value="Vaccinia Virus protein VP39"/>
    <property type="match status" value="1"/>
</dbReference>
<dbReference type="InterPro" id="IPR029063">
    <property type="entry name" value="SAM-dependent_MTases_sf"/>
</dbReference>
<evidence type="ECO:0000313" key="3">
    <source>
        <dbReference type="Proteomes" id="UP000587002"/>
    </source>
</evidence>
<dbReference type="GO" id="GO:0032259">
    <property type="term" value="P:methylation"/>
    <property type="evidence" value="ECO:0007669"/>
    <property type="project" value="UniProtKB-KW"/>
</dbReference>
<evidence type="ECO:0000313" key="2">
    <source>
        <dbReference type="EMBL" id="NYI81792.1"/>
    </source>
</evidence>
<dbReference type="EMBL" id="JACCFJ010000001">
    <property type="protein sequence ID" value="NYI81792.1"/>
    <property type="molecule type" value="Genomic_DNA"/>
</dbReference>
<proteinExistence type="predicted"/>
<dbReference type="AlphaFoldDB" id="A0A853ABL3"/>
<dbReference type="Proteomes" id="UP000587002">
    <property type="component" value="Unassembled WGS sequence"/>
</dbReference>
<gene>
    <name evidence="2" type="ORF">HNR68_000422</name>
</gene>